<feature type="domain" description="PAC" evidence="13">
    <location>
        <begin position="583"/>
        <end position="634"/>
    </location>
</feature>
<feature type="domain" description="PAC" evidence="13">
    <location>
        <begin position="459"/>
        <end position="511"/>
    </location>
</feature>
<dbReference type="SUPFAM" id="SSF47384">
    <property type="entry name" value="Homodimeric domain of signal transducing histidine kinase"/>
    <property type="match status" value="1"/>
</dbReference>
<dbReference type="InterPro" id="IPR001610">
    <property type="entry name" value="PAC"/>
</dbReference>
<dbReference type="CDD" id="cd00082">
    <property type="entry name" value="HisKA"/>
    <property type="match status" value="1"/>
</dbReference>
<dbReference type="SUPFAM" id="SSF55785">
    <property type="entry name" value="PYP-like sensor domain (PAS domain)"/>
    <property type="match status" value="4"/>
</dbReference>
<dbReference type="Proteomes" id="UP000636888">
    <property type="component" value="Unassembled WGS sequence"/>
</dbReference>
<evidence type="ECO:0000256" key="6">
    <source>
        <dbReference type="ARBA" id="ARBA00023136"/>
    </source>
</evidence>
<dbReference type="Pfam" id="PF08448">
    <property type="entry name" value="PAS_4"/>
    <property type="match status" value="2"/>
</dbReference>
<dbReference type="InterPro" id="IPR000014">
    <property type="entry name" value="PAS"/>
</dbReference>
<dbReference type="InterPro" id="IPR003594">
    <property type="entry name" value="HATPase_dom"/>
</dbReference>
<evidence type="ECO:0000313" key="14">
    <source>
        <dbReference type="EMBL" id="MBJ6724184.1"/>
    </source>
</evidence>
<evidence type="ECO:0000256" key="7">
    <source>
        <dbReference type="PROSITE-ProRule" id="PRU00169"/>
    </source>
</evidence>
<dbReference type="InterPro" id="IPR003661">
    <property type="entry name" value="HisK_dim/P_dom"/>
</dbReference>
<dbReference type="InterPro" id="IPR013655">
    <property type="entry name" value="PAS_fold_3"/>
</dbReference>
<evidence type="ECO:0000259" key="10">
    <source>
        <dbReference type="PROSITE" id="PS50109"/>
    </source>
</evidence>
<evidence type="ECO:0000256" key="1">
    <source>
        <dbReference type="ARBA" id="ARBA00000085"/>
    </source>
</evidence>
<dbReference type="GO" id="GO:0000155">
    <property type="term" value="F:phosphorelay sensor kinase activity"/>
    <property type="evidence" value="ECO:0007669"/>
    <property type="project" value="InterPro"/>
</dbReference>
<feature type="domain" description="Response regulatory" evidence="11">
    <location>
        <begin position="7"/>
        <end position="124"/>
    </location>
</feature>
<evidence type="ECO:0000256" key="5">
    <source>
        <dbReference type="ARBA" id="ARBA00022777"/>
    </source>
</evidence>
<evidence type="ECO:0000256" key="8">
    <source>
        <dbReference type="SAM" id="Coils"/>
    </source>
</evidence>
<dbReference type="EMBL" id="JAEMHM010000004">
    <property type="protein sequence ID" value="MBJ6724184.1"/>
    <property type="molecule type" value="Genomic_DNA"/>
</dbReference>
<comment type="caution">
    <text evidence="14">The sequence shown here is derived from an EMBL/GenBank/DDBJ whole genome shotgun (WGS) entry which is preliminary data.</text>
</comment>
<dbReference type="Gene3D" id="3.30.565.10">
    <property type="entry name" value="Histidine kinase-like ATPase, C-terminal domain"/>
    <property type="match status" value="1"/>
</dbReference>
<dbReference type="AlphaFoldDB" id="A0A8J7LU39"/>
<dbReference type="Gene3D" id="3.40.50.2300">
    <property type="match status" value="1"/>
</dbReference>
<dbReference type="InterPro" id="IPR013656">
    <property type="entry name" value="PAS_4"/>
</dbReference>
<dbReference type="InterPro" id="IPR035965">
    <property type="entry name" value="PAS-like_dom_sf"/>
</dbReference>
<evidence type="ECO:0000256" key="3">
    <source>
        <dbReference type="ARBA" id="ARBA00022553"/>
    </source>
</evidence>
<dbReference type="CDD" id="cd00156">
    <property type="entry name" value="REC"/>
    <property type="match status" value="1"/>
</dbReference>
<dbReference type="InterPro" id="IPR050351">
    <property type="entry name" value="BphY/WalK/GraS-like"/>
</dbReference>
<dbReference type="CDD" id="cd00130">
    <property type="entry name" value="PAS"/>
    <property type="match status" value="4"/>
</dbReference>
<dbReference type="InterPro" id="IPR000700">
    <property type="entry name" value="PAS-assoc_C"/>
</dbReference>
<dbReference type="GO" id="GO:0016020">
    <property type="term" value="C:membrane"/>
    <property type="evidence" value="ECO:0007669"/>
    <property type="project" value="UniProtKB-SubCell"/>
</dbReference>
<keyword evidence="3 7" id="KW-0597">Phosphoprotein</keyword>
<gene>
    <name evidence="14" type="ORF">JFN93_05645</name>
</gene>
<comment type="catalytic activity">
    <reaction evidence="1">
        <text>ATP + protein L-histidine = ADP + protein N-phospho-L-histidine.</text>
        <dbReference type="EC" id="2.7.13.3"/>
    </reaction>
</comment>
<dbReference type="InterPro" id="IPR001789">
    <property type="entry name" value="Sig_transdc_resp-reg_receiver"/>
</dbReference>
<dbReference type="EC" id="2.7.13.3" evidence="2"/>
<dbReference type="Pfam" id="PF00512">
    <property type="entry name" value="HisKA"/>
    <property type="match status" value="1"/>
</dbReference>
<organism evidence="14 15">
    <name type="scientific">Geomesophilobacter sediminis</name>
    <dbReference type="NCBI Taxonomy" id="2798584"/>
    <lineage>
        <taxon>Bacteria</taxon>
        <taxon>Pseudomonadati</taxon>
        <taxon>Thermodesulfobacteriota</taxon>
        <taxon>Desulfuromonadia</taxon>
        <taxon>Geobacterales</taxon>
        <taxon>Geobacteraceae</taxon>
        <taxon>Geomesophilobacter</taxon>
    </lineage>
</organism>
<dbReference type="NCBIfam" id="TIGR00229">
    <property type="entry name" value="sensory_box"/>
    <property type="match status" value="4"/>
</dbReference>
<dbReference type="InterPro" id="IPR036097">
    <property type="entry name" value="HisK_dim/P_sf"/>
</dbReference>
<dbReference type="Gene3D" id="1.10.287.130">
    <property type="match status" value="1"/>
</dbReference>
<dbReference type="PROSITE" id="PS50109">
    <property type="entry name" value="HIS_KIN"/>
    <property type="match status" value="1"/>
</dbReference>
<keyword evidence="4" id="KW-0808">Transferase</keyword>
<dbReference type="GO" id="GO:0000156">
    <property type="term" value="F:phosphorelay response regulator activity"/>
    <property type="evidence" value="ECO:0007669"/>
    <property type="project" value="TreeGrafter"/>
</dbReference>
<feature type="domain" description="PAC" evidence="13">
    <location>
        <begin position="337"/>
        <end position="387"/>
    </location>
</feature>
<dbReference type="SMART" id="SM00086">
    <property type="entry name" value="PAC"/>
    <property type="match status" value="4"/>
</dbReference>
<keyword evidence="15" id="KW-1185">Reference proteome</keyword>
<feature type="domain" description="Histidine kinase" evidence="10">
    <location>
        <begin position="659"/>
        <end position="873"/>
    </location>
</feature>
<feature type="domain" description="PAS" evidence="12">
    <location>
        <begin position="512"/>
        <end position="556"/>
    </location>
</feature>
<dbReference type="Gene3D" id="3.30.450.20">
    <property type="entry name" value="PAS domain"/>
    <property type="match status" value="4"/>
</dbReference>
<keyword evidence="8" id="KW-0175">Coiled coil</keyword>
<dbReference type="GO" id="GO:0007234">
    <property type="term" value="P:osmosensory signaling via phosphorelay pathway"/>
    <property type="evidence" value="ECO:0007669"/>
    <property type="project" value="TreeGrafter"/>
</dbReference>
<dbReference type="PANTHER" id="PTHR42878:SF15">
    <property type="entry name" value="BACTERIOPHYTOCHROME"/>
    <property type="match status" value="1"/>
</dbReference>
<dbReference type="PROSITE" id="PS50110">
    <property type="entry name" value="RESPONSE_REGULATORY"/>
    <property type="match status" value="1"/>
</dbReference>
<reference evidence="14" key="1">
    <citation type="submission" date="2020-12" db="EMBL/GenBank/DDBJ databases">
        <title>Geomonas sp. Red875, isolated from river sediment.</title>
        <authorList>
            <person name="Xu Z."/>
            <person name="Zhang Z."/>
            <person name="Masuda Y."/>
            <person name="Itoh H."/>
            <person name="Senoo K."/>
        </authorList>
    </citation>
    <scope>NUCLEOTIDE SEQUENCE</scope>
    <source>
        <strain evidence="14">Red875</strain>
    </source>
</reference>
<dbReference type="GO" id="GO:0030295">
    <property type="term" value="F:protein kinase activator activity"/>
    <property type="evidence" value="ECO:0007669"/>
    <property type="project" value="TreeGrafter"/>
</dbReference>
<dbReference type="SUPFAM" id="SSF55874">
    <property type="entry name" value="ATPase domain of HSP90 chaperone/DNA topoisomerase II/histidine kinase"/>
    <property type="match status" value="1"/>
</dbReference>
<feature type="domain" description="PAC" evidence="13">
    <location>
        <begin position="210"/>
        <end position="262"/>
    </location>
</feature>
<evidence type="ECO:0000259" key="12">
    <source>
        <dbReference type="PROSITE" id="PS50112"/>
    </source>
</evidence>
<dbReference type="Pfam" id="PF08447">
    <property type="entry name" value="PAS_3"/>
    <property type="match status" value="1"/>
</dbReference>
<evidence type="ECO:0000259" key="11">
    <source>
        <dbReference type="PROSITE" id="PS50110"/>
    </source>
</evidence>
<dbReference type="SMART" id="SM00388">
    <property type="entry name" value="HisKA"/>
    <property type="match status" value="1"/>
</dbReference>
<name>A0A8J7LU39_9BACT</name>
<dbReference type="PROSITE" id="PS50112">
    <property type="entry name" value="PAS"/>
    <property type="match status" value="3"/>
</dbReference>
<dbReference type="PROSITE" id="PS50113">
    <property type="entry name" value="PAC"/>
    <property type="match status" value="4"/>
</dbReference>
<evidence type="ECO:0000256" key="4">
    <source>
        <dbReference type="ARBA" id="ARBA00022679"/>
    </source>
</evidence>
<dbReference type="PANTHER" id="PTHR42878">
    <property type="entry name" value="TWO-COMPONENT HISTIDINE KINASE"/>
    <property type="match status" value="1"/>
</dbReference>
<dbReference type="SMART" id="SM00448">
    <property type="entry name" value="REC"/>
    <property type="match status" value="1"/>
</dbReference>
<feature type="domain" description="PAS" evidence="12">
    <location>
        <begin position="263"/>
        <end position="334"/>
    </location>
</feature>
<dbReference type="InterPro" id="IPR011006">
    <property type="entry name" value="CheY-like_superfamily"/>
</dbReference>
<dbReference type="Pfam" id="PF13426">
    <property type="entry name" value="PAS_9"/>
    <property type="match status" value="1"/>
</dbReference>
<feature type="coiled-coil region" evidence="8">
    <location>
        <begin position="618"/>
        <end position="656"/>
    </location>
</feature>
<dbReference type="SUPFAM" id="SSF52172">
    <property type="entry name" value="CheY-like"/>
    <property type="match status" value="1"/>
</dbReference>
<evidence type="ECO:0000259" key="13">
    <source>
        <dbReference type="PROSITE" id="PS50113"/>
    </source>
</evidence>
<protein>
    <recommendedName>
        <fullName evidence="2">histidine kinase</fullName>
        <ecNumber evidence="2">2.7.13.3</ecNumber>
    </recommendedName>
</protein>
<dbReference type="Pfam" id="PF00072">
    <property type="entry name" value="Response_reg"/>
    <property type="match status" value="1"/>
</dbReference>
<evidence type="ECO:0000313" key="15">
    <source>
        <dbReference type="Proteomes" id="UP000636888"/>
    </source>
</evidence>
<accession>A0A8J7LU39</accession>
<sequence length="873" mass="98184">MQDETLLILLIEDEPAEAILIKEMLEQQAGQKYSVEHVQYLEEALARLEDRIFDCILVDLGLPDSQGIETALAVRNQAKWTPVAIITILDDEEIARQALDMDIQDYLIKGEITKTILARSIRYAIQRKHNSEKLRESEARFASFMLHMPVAAWMKDMGGRYAYANAEAERIFARPLEAVLGKTDRDLFPEEIARQFAENDSRTLGEGGTVQTTERYPHADGTEHRSLVDKFVMRSPDGQPAFIAGIALDITERLRAEDALRESEEKFSKIFNSVPVGITISDLADGRFVEINQEGERLSGYQRDEVIGHLAEEFLVWKSADERAAMVEQALKEGSVRDRETTFYTKEGKLLHAFYSATIVNLGGKRHLLSMVSDITERRRVEKAIKESEERFRALVMASSQALYRMSPDWSTMLQLYSQAFLESNEGPNSNWLQQYIHPDDQPQMTAAIQEAIKEKRIFELQHRIRRADGSLGWTSSRAVPLINGSGEIVEWFGAASDITESKMAEEAVRRAKEEWERTFDAVPDLIAILDGQNRFVRLNRAMAERLGRPPAECLGLLCHVAIHGTDYPPGFCPHILTMADRNEHATEVFEANLGGHFLVSTTPLVSPDGKLDGVVHVARDITELKLAQEKIETLNQDLEARAAELEEANSELQAFSYSAAHDLKQPLNIINGYCQAIMMMWGDRLDEVTRGYLSEAIRGTVRMSRLISSLLTFSQMGHIDLHRETVDLSRLALAVMEDLRAADPGRHVTTRIADGVVGTGDPSLMRVALENLLGNAWKYSCVREEAIIEFGLAEIDGETTYFVRDNGPGFNKAEAEVLFLPFKRLKGYEEIKGFGIGLATVERIIRRHGGKVWAEGIPDQGATFWFTLPVSV</sequence>
<feature type="modified residue" description="4-aspartylphosphate" evidence="7">
    <location>
        <position position="59"/>
    </location>
</feature>
<dbReference type="RefSeq" id="WP_199383027.1">
    <property type="nucleotide sequence ID" value="NZ_JAEMHM010000004.1"/>
</dbReference>
<dbReference type="InterPro" id="IPR004358">
    <property type="entry name" value="Sig_transdc_His_kin-like_C"/>
</dbReference>
<dbReference type="PRINTS" id="PR00344">
    <property type="entry name" value="BCTRLSENSOR"/>
</dbReference>
<feature type="region of interest" description="Disordered" evidence="9">
    <location>
        <begin position="198"/>
        <end position="220"/>
    </location>
</feature>
<dbReference type="Pfam" id="PF02518">
    <property type="entry name" value="HATPase_c"/>
    <property type="match status" value="1"/>
</dbReference>
<dbReference type="SMART" id="SM00091">
    <property type="entry name" value="PAS"/>
    <property type="match status" value="3"/>
</dbReference>
<dbReference type="SMART" id="SM00387">
    <property type="entry name" value="HATPase_c"/>
    <property type="match status" value="1"/>
</dbReference>
<dbReference type="InterPro" id="IPR036890">
    <property type="entry name" value="HATPase_C_sf"/>
</dbReference>
<evidence type="ECO:0000256" key="9">
    <source>
        <dbReference type="SAM" id="MobiDB-lite"/>
    </source>
</evidence>
<proteinExistence type="predicted"/>
<dbReference type="InterPro" id="IPR005467">
    <property type="entry name" value="His_kinase_dom"/>
</dbReference>
<keyword evidence="5" id="KW-0418">Kinase</keyword>
<feature type="domain" description="PAS" evidence="12">
    <location>
        <begin position="137"/>
        <end position="207"/>
    </location>
</feature>
<keyword evidence="6" id="KW-0472">Membrane</keyword>
<evidence type="ECO:0000256" key="2">
    <source>
        <dbReference type="ARBA" id="ARBA00012438"/>
    </source>
</evidence>